<dbReference type="SUPFAM" id="SSF51621">
    <property type="entry name" value="Phosphoenolpyruvate/pyruvate domain"/>
    <property type="match status" value="1"/>
</dbReference>
<dbReference type="Proteomes" id="UP000054270">
    <property type="component" value="Unassembled WGS sequence"/>
</dbReference>
<evidence type="ECO:0000256" key="3">
    <source>
        <dbReference type="ARBA" id="ARBA00022723"/>
    </source>
</evidence>
<proteinExistence type="predicted"/>
<dbReference type="GO" id="GO:0016787">
    <property type="term" value="F:hydrolase activity"/>
    <property type="evidence" value="ECO:0007669"/>
    <property type="project" value="UniProtKB-KW"/>
</dbReference>
<dbReference type="SMART" id="SM00847">
    <property type="entry name" value="HA2"/>
    <property type="match status" value="1"/>
</dbReference>
<dbReference type="Pfam" id="PF07717">
    <property type="entry name" value="OB_NTP_bind"/>
    <property type="match status" value="1"/>
</dbReference>
<dbReference type="GO" id="GO:0046872">
    <property type="term" value="F:metal ion binding"/>
    <property type="evidence" value="ECO:0007669"/>
    <property type="project" value="UniProtKB-KW"/>
</dbReference>
<feature type="region of interest" description="Disordered" evidence="10">
    <location>
        <begin position="362"/>
        <end position="385"/>
    </location>
</feature>
<keyword evidence="2" id="KW-0507">mRNA processing</keyword>
<feature type="domain" description="Helicase C-terminal" evidence="12">
    <location>
        <begin position="943"/>
        <end position="1116"/>
    </location>
</feature>
<comment type="catalytic activity">
    <reaction evidence="9">
        <text>ATP + H2O = ADP + phosphate + H(+)</text>
        <dbReference type="Rhea" id="RHEA:13065"/>
        <dbReference type="ChEBI" id="CHEBI:15377"/>
        <dbReference type="ChEBI" id="CHEBI:15378"/>
        <dbReference type="ChEBI" id="CHEBI:30616"/>
        <dbReference type="ChEBI" id="CHEBI:43474"/>
        <dbReference type="ChEBI" id="CHEBI:456216"/>
        <dbReference type="EC" id="3.6.4.13"/>
    </reaction>
</comment>
<dbReference type="OMA" id="PQWCRES"/>
<feature type="compositionally biased region" description="Basic and acidic residues" evidence="10">
    <location>
        <begin position="485"/>
        <end position="523"/>
    </location>
</feature>
<evidence type="ECO:0000256" key="6">
    <source>
        <dbReference type="ARBA" id="ARBA00022806"/>
    </source>
</evidence>
<dbReference type="Gene3D" id="3.40.50.300">
    <property type="entry name" value="P-loop containing nucleotide triphosphate hydrolases"/>
    <property type="match status" value="2"/>
</dbReference>
<dbReference type="GO" id="GO:0071013">
    <property type="term" value="C:catalytic step 2 spliceosome"/>
    <property type="evidence" value="ECO:0007669"/>
    <property type="project" value="TreeGrafter"/>
</dbReference>
<keyword evidence="6" id="KW-0347">Helicase</keyword>
<dbReference type="SUPFAM" id="SSF52540">
    <property type="entry name" value="P-loop containing nucleoside triphosphate hydrolases"/>
    <property type="match status" value="1"/>
</dbReference>
<evidence type="ECO:0000256" key="4">
    <source>
        <dbReference type="ARBA" id="ARBA00022741"/>
    </source>
</evidence>
<keyword evidence="5" id="KW-0378">Hydrolase</keyword>
<evidence type="ECO:0000256" key="7">
    <source>
        <dbReference type="ARBA" id="ARBA00022840"/>
    </source>
</evidence>
<keyword evidence="8" id="KW-0508">mRNA splicing</keyword>
<evidence type="ECO:0000313" key="14">
    <source>
        <dbReference type="Proteomes" id="UP000054270"/>
    </source>
</evidence>
<dbReference type="STRING" id="945553.A0A0D2PAW1"/>
<evidence type="ECO:0000256" key="9">
    <source>
        <dbReference type="ARBA" id="ARBA00047984"/>
    </source>
</evidence>
<gene>
    <name evidence="13" type="ORF">HYPSUDRAFT_57727</name>
</gene>
<dbReference type="PROSITE" id="PS00690">
    <property type="entry name" value="DEAH_ATP_HELICASE"/>
    <property type="match status" value="1"/>
</dbReference>
<dbReference type="InterPro" id="IPR040442">
    <property type="entry name" value="Pyrv_kinase-like_dom_sf"/>
</dbReference>
<keyword evidence="14" id="KW-1185">Reference proteome</keyword>
<dbReference type="SMART" id="SM00487">
    <property type="entry name" value="DEXDc"/>
    <property type="match status" value="1"/>
</dbReference>
<dbReference type="InterPro" id="IPR011545">
    <property type="entry name" value="DEAD/DEAH_box_helicase_dom"/>
</dbReference>
<dbReference type="FunFam" id="3.40.50.300:FF:000594">
    <property type="entry name" value="Pre-mRNA-splicing factor ATP-dependent RNA helicase"/>
    <property type="match status" value="1"/>
</dbReference>
<feature type="region of interest" description="Disordered" evidence="10">
    <location>
        <begin position="411"/>
        <end position="550"/>
    </location>
</feature>
<dbReference type="GO" id="GO:0005524">
    <property type="term" value="F:ATP binding"/>
    <property type="evidence" value="ECO:0007669"/>
    <property type="project" value="UniProtKB-KW"/>
</dbReference>
<evidence type="ECO:0000256" key="1">
    <source>
        <dbReference type="ARBA" id="ARBA00012552"/>
    </source>
</evidence>
<dbReference type="InterPro" id="IPR007502">
    <property type="entry name" value="Helicase-assoc_dom"/>
</dbReference>
<dbReference type="Pfam" id="PF03328">
    <property type="entry name" value="HpcH_HpaI"/>
    <property type="match status" value="1"/>
</dbReference>
<evidence type="ECO:0000256" key="5">
    <source>
        <dbReference type="ARBA" id="ARBA00022801"/>
    </source>
</evidence>
<dbReference type="Pfam" id="PF21010">
    <property type="entry name" value="HA2_C"/>
    <property type="match status" value="1"/>
</dbReference>
<keyword evidence="7" id="KW-0067">ATP-binding</keyword>
<protein>
    <recommendedName>
        <fullName evidence="1">RNA helicase</fullName>
        <ecNumber evidence="1">3.6.4.13</ecNumber>
    </recommendedName>
</protein>
<dbReference type="InterPro" id="IPR027417">
    <property type="entry name" value="P-loop_NTPase"/>
</dbReference>
<dbReference type="InterPro" id="IPR002464">
    <property type="entry name" value="DNA/RNA_helicase_DEAH_CS"/>
</dbReference>
<keyword evidence="3" id="KW-0479">Metal-binding</keyword>
<dbReference type="GO" id="GO:0008380">
    <property type="term" value="P:RNA splicing"/>
    <property type="evidence" value="ECO:0007669"/>
    <property type="project" value="UniProtKB-KW"/>
</dbReference>
<dbReference type="FunFam" id="3.40.50.300:FF:000007">
    <property type="entry name" value="Pre-mRNA-splicing factor ATP-dependent RNA helicase"/>
    <property type="match status" value="1"/>
</dbReference>
<evidence type="ECO:0000259" key="11">
    <source>
        <dbReference type="PROSITE" id="PS51192"/>
    </source>
</evidence>
<dbReference type="GO" id="GO:0003723">
    <property type="term" value="F:RNA binding"/>
    <property type="evidence" value="ECO:0007669"/>
    <property type="project" value="TreeGrafter"/>
</dbReference>
<name>A0A0D2PAW1_HYPSF</name>
<evidence type="ECO:0000259" key="12">
    <source>
        <dbReference type="PROSITE" id="PS51194"/>
    </source>
</evidence>
<dbReference type="Gene3D" id="1.20.120.1080">
    <property type="match status" value="1"/>
</dbReference>
<evidence type="ECO:0000256" key="2">
    <source>
        <dbReference type="ARBA" id="ARBA00022664"/>
    </source>
</evidence>
<dbReference type="EMBL" id="KN817603">
    <property type="protein sequence ID" value="KJA17480.1"/>
    <property type="molecule type" value="Genomic_DNA"/>
</dbReference>
<keyword evidence="4" id="KW-0547">Nucleotide-binding</keyword>
<dbReference type="InterPro" id="IPR048333">
    <property type="entry name" value="HA2_WH"/>
</dbReference>
<dbReference type="PANTHER" id="PTHR18934">
    <property type="entry name" value="ATP-DEPENDENT RNA HELICASE"/>
    <property type="match status" value="1"/>
</dbReference>
<dbReference type="PROSITE" id="PS51192">
    <property type="entry name" value="HELICASE_ATP_BIND_1"/>
    <property type="match status" value="1"/>
</dbReference>
<dbReference type="GO" id="GO:0005684">
    <property type="term" value="C:U2-type spliceosomal complex"/>
    <property type="evidence" value="ECO:0007669"/>
    <property type="project" value="UniProtKB-ARBA"/>
</dbReference>
<feature type="compositionally biased region" description="Basic and acidic residues" evidence="10">
    <location>
        <begin position="533"/>
        <end position="544"/>
    </location>
</feature>
<dbReference type="InterPro" id="IPR014001">
    <property type="entry name" value="Helicase_ATP-bd"/>
</dbReference>
<feature type="compositionally biased region" description="Basic and acidic residues" evidence="10">
    <location>
        <begin position="415"/>
        <end position="446"/>
    </location>
</feature>
<sequence>MISLLRSSPGICGHLRHFNAAFALHWQPECRYAKTFSTVTNPGARLTRSYLYVPASSDRMLEKSISSNSDVIIYDLEDSVAPSPNNKSDARVRLKKFLEDKKQELKNLHVAVRVSQPIVRTLILPKIHSHYDMDLVSDAVSVSRKSMDVPPLRVVPSIESARAIWNIGSISSWKSTHGPFAAEDYCADTSIIRTPSRRELLFTRSQIVIAAKAFGLEAIDMVCVHFRDQDILQDECNDGRQLGFTGKILNAMKKAHELQKGAVGLDGTMIDAPMIKQAQKIIERARFAETWRSAEGIEMKSLERYVSDNALRFFKLSDRTMIEYVIASASSCKTPESLFTTLSGSGLPDTAEAHKFVSEVFSRVPRKHKHKHASDSTRKQAEKEAKALRSQKYSFLLDDEAEEDGVVISKKAKGKGKEKGKEKELEKNKEKRDKQIRKRDYDGKEWESDEEEKARKRWKGTEEGLGSPSGSRNGDMEVDVVEDEDAKRERERLDDLRDRDAFAERVRDRDRERTKKVIEDHSSRKGGAAADAAQRRQLADDAEARGTALPSLRLHSRQEYLTKREMQQIELLRKEIADDEALFSGMKISKREQRELERKKELLKLVEERLKINDKYEGYQLPEDYITEQGKIDKKKKEDALYKRYEEAKPKDDQFITDVDQWEAAQTQHSTFKTGAMDKKDIVDEYDYVFDESQTIQFVMESSLPGVTMTPAEKLLQSQIDAAEKRAKTIEETRKSLPIYTYKDQLIEAIKEHQVLIVVAETGSGKTTQLPQYLHEAGYTSNGQKVGCTQPRRVAAMSVAARVAEEMGTKVGYEVGYSIRFEDCTSDKTVLKYMTDGMLLREFLTEPDLAGYSALIIDEAHERTLSTDILFALVKNLMGNTQDIARFRPELRLLISSATMDAEKFSEYFDNAPTFYVPGRQFPVDIHYTPQPEANYLHAAITTVFQIHTTQPKGDILVFLTGQEEIEACHENLQETARALGNKIQELIICPIYANLPSEMQAKIFEPTPEGARKVVLATNIAETSITIDGVVFVIDPGFVKQNSYNPRTGMSSLTVVPCSRASANQRAGRAGRVGPGKAFRLYTKWAFANELEANTVPEIQRTNLGMVVLLLKSLGINDLIGFEFLDPPPGETLMRALELLYALGALNDRGELTKLGRRMAEFPVDPMLSKAIISSEKYLCTDEVLTIISMLSESGSLFYRPKDKKLHADQARQNFVRPGGDHFTLLNVWEQWAETNYSQQFCYEQFLQFKSLSRARDIRDQLAGLCERVEVVIQANPNSNDITAVQKALTAGYFYNAAQLQKSGDSYRTLKTNHTVYIHPSSSLFQHQPPVKTLLYYELVMTTKSYMRQVMEIKPSWLLEVAPHYFKPADLEQISQGEKKMPKAIGASKMYFKVQMSLAGDTYLHASFGFQFHQPLPTYGACAALVKTYMMLTSSIVTSGGRLAMWTMVLATCSTSNVASGTNDPSGCKAPIVIKNYFQCFELESIGNLTYIELRASDVERSAVKSSTSGWNKFLHIPPCGVWDLNTRIASRVVIKQPTRLTLITVWKVRGLALNKRSKRPRLRGTRVSLGHSAAVSFNPAIRRAVRTTFQPAFESAIAEC</sequence>
<dbReference type="Pfam" id="PF00271">
    <property type="entry name" value="Helicase_C"/>
    <property type="match status" value="1"/>
</dbReference>
<dbReference type="CDD" id="cd18791">
    <property type="entry name" value="SF2_C_RHA"/>
    <property type="match status" value="1"/>
</dbReference>
<dbReference type="Pfam" id="PF04408">
    <property type="entry name" value="WHD_HA2"/>
    <property type="match status" value="1"/>
</dbReference>
<organism evidence="13 14">
    <name type="scientific">Hypholoma sublateritium (strain FD-334 SS-4)</name>
    <dbReference type="NCBI Taxonomy" id="945553"/>
    <lineage>
        <taxon>Eukaryota</taxon>
        <taxon>Fungi</taxon>
        <taxon>Dikarya</taxon>
        <taxon>Basidiomycota</taxon>
        <taxon>Agaricomycotina</taxon>
        <taxon>Agaricomycetes</taxon>
        <taxon>Agaricomycetidae</taxon>
        <taxon>Agaricales</taxon>
        <taxon>Agaricineae</taxon>
        <taxon>Strophariaceae</taxon>
        <taxon>Hypholoma</taxon>
    </lineage>
</organism>
<dbReference type="SMART" id="SM00490">
    <property type="entry name" value="HELICc"/>
    <property type="match status" value="1"/>
</dbReference>
<dbReference type="Pfam" id="PF00270">
    <property type="entry name" value="DEAD"/>
    <property type="match status" value="1"/>
</dbReference>
<dbReference type="OrthoDB" id="10253254at2759"/>
<dbReference type="InterPro" id="IPR005000">
    <property type="entry name" value="Aldolase/citrate-lyase_domain"/>
</dbReference>
<evidence type="ECO:0000256" key="10">
    <source>
        <dbReference type="SAM" id="MobiDB-lite"/>
    </source>
</evidence>
<accession>A0A0D2PAW1</accession>
<evidence type="ECO:0000313" key="13">
    <source>
        <dbReference type="EMBL" id="KJA17480.1"/>
    </source>
</evidence>
<dbReference type="GO" id="GO:0006397">
    <property type="term" value="P:mRNA processing"/>
    <property type="evidence" value="ECO:0007669"/>
    <property type="project" value="UniProtKB-KW"/>
</dbReference>
<dbReference type="InterPro" id="IPR011709">
    <property type="entry name" value="DEAD-box_helicase_OB_fold"/>
</dbReference>
<feature type="compositionally biased region" description="Basic and acidic residues" evidence="10">
    <location>
        <begin position="373"/>
        <end position="385"/>
    </location>
</feature>
<dbReference type="PROSITE" id="PS51194">
    <property type="entry name" value="HELICASE_CTER"/>
    <property type="match status" value="1"/>
</dbReference>
<reference evidence="14" key="1">
    <citation type="submission" date="2014-04" db="EMBL/GenBank/DDBJ databases">
        <title>Evolutionary Origins and Diversification of the Mycorrhizal Mutualists.</title>
        <authorList>
            <consortium name="DOE Joint Genome Institute"/>
            <consortium name="Mycorrhizal Genomics Consortium"/>
            <person name="Kohler A."/>
            <person name="Kuo A."/>
            <person name="Nagy L.G."/>
            <person name="Floudas D."/>
            <person name="Copeland A."/>
            <person name="Barry K.W."/>
            <person name="Cichocki N."/>
            <person name="Veneault-Fourrey C."/>
            <person name="LaButti K."/>
            <person name="Lindquist E.A."/>
            <person name="Lipzen A."/>
            <person name="Lundell T."/>
            <person name="Morin E."/>
            <person name="Murat C."/>
            <person name="Riley R."/>
            <person name="Ohm R."/>
            <person name="Sun H."/>
            <person name="Tunlid A."/>
            <person name="Henrissat B."/>
            <person name="Grigoriev I.V."/>
            <person name="Hibbett D.S."/>
            <person name="Martin F."/>
        </authorList>
    </citation>
    <scope>NUCLEOTIDE SEQUENCE [LARGE SCALE GENOMIC DNA]</scope>
    <source>
        <strain evidence="14">FD-334 SS-4</strain>
    </source>
</reference>
<dbReference type="InterPro" id="IPR015813">
    <property type="entry name" value="Pyrv/PenolPyrv_kinase-like_dom"/>
</dbReference>
<dbReference type="Gene3D" id="3.20.20.60">
    <property type="entry name" value="Phosphoenolpyruvate-binding domains"/>
    <property type="match status" value="1"/>
</dbReference>
<feature type="domain" description="Helicase ATP-binding" evidence="11">
    <location>
        <begin position="747"/>
        <end position="918"/>
    </location>
</feature>
<dbReference type="InterPro" id="IPR001650">
    <property type="entry name" value="Helicase_C-like"/>
</dbReference>
<dbReference type="FunFam" id="1.20.120.1080:FF:000001">
    <property type="entry name" value="Pre-mRNA-splicing factor ATP-dependent RNA helicase"/>
    <property type="match status" value="1"/>
</dbReference>
<dbReference type="GO" id="GO:0003724">
    <property type="term" value="F:RNA helicase activity"/>
    <property type="evidence" value="ECO:0007669"/>
    <property type="project" value="UniProtKB-EC"/>
</dbReference>
<dbReference type="EC" id="3.6.4.13" evidence="1"/>
<dbReference type="PANTHER" id="PTHR18934:SF83">
    <property type="entry name" value="PRE-MRNA-SPLICING FACTOR ATP-DEPENDENT RNA HELICASE DHX16"/>
    <property type="match status" value="1"/>
</dbReference>
<evidence type="ECO:0000256" key="8">
    <source>
        <dbReference type="ARBA" id="ARBA00023187"/>
    </source>
</evidence>